<evidence type="ECO:0000256" key="1">
    <source>
        <dbReference type="ARBA" id="ARBA00022517"/>
    </source>
</evidence>
<dbReference type="InterPro" id="IPR000238">
    <property type="entry name" value="RbfA"/>
</dbReference>
<dbReference type="PROSITE" id="PS01319">
    <property type="entry name" value="RBFA"/>
    <property type="match status" value="1"/>
</dbReference>
<dbReference type="Proteomes" id="UP000324288">
    <property type="component" value="Chromosome"/>
</dbReference>
<dbReference type="InterPro" id="IPR015946">
    <property type="entry name" value="KH_dom-like_a/b"/>
</dbReference>
<dbReference type="PANTHER" id="PTHR33515">
    <property type="entry name" value="RIBOSOME-BINDING FACTOR A, CHLOROPLASTIC-RELATED"/>
    <property type="match status" value="1"/>
</dbReference>
<dbReference type="InterPro" id="IPR020053">
    <property type="entry name" value="Ribosome-bd_factorA_CS"/>
</dbReference>
<keyword evidence="1 2" id="KW-0690">Ribosome biogenesis</keyword>
<dbReference type="PATRIC" id="fig|1528099.3.peg.209"/>
<evidence type="ECO:0000256" key="2">
    <source>
        <dbReference type="HAMAP-Rule" id="MF_00003"/>
    </source>
</evidence>
<dbReference type="RefSeq" id="WP_053961430.1">
    <property type="nucleotide sequence ID" value="NZ_CAJPTR010000009.1"/>
</dbReference>
<evidence type="ECO:0000256" key="3">
    <source>
        <dbReference type="SAM" id="MobiDB-lite"/>
    </source>
</evidence>
<dbReference type="PANTHER" id="PTHR33515:SF1">
    <property type="entry name" value="RIBOSOME-BINDING FACTOR A, CHLOROPLASTIC-RELATED"/>
    <property type="match status" value="1"/>
</dbReference>
<dbReference type="Pfam" id="PF02033">
    <property type="entry name" value="RBFA"/>
    <property type="match status" value="1"/>
</dbReference>
<gene>
    <name evidence="2 5" type="primary">rbfA</name>
    <name evidence="4" type="ORF">AL705_01015</name>
    <name evidence="5" type="ORF">LC603019_00211</name>
</gene>
<dbReference type="EMBL" id="CP012390">
    <property type="protein sequence ID" value="ALE18534.1"/>
    <property type="molecule type" value="Genomic_DNA"/>
</dbReference>
<comment type="function">
    <text evidence="2">One of several proteins that assist in the late maturation steps of the functional core of the 30S ribosomal subunit. Associates with free 30S ribosomal subunits (but not with 30S subunits that are part of 70S ribosomes or polysomes). Required for efficient processing of 16S rRNA. May interact with the 5'-terminal helix region of 16S rRNA.</text>
</comment>
<dbReference type="SUPFAM" id="SSF89919">
    <property type="entry name" value="Ribosome-binding factor A, RbfA"/>
    <property type="match status" value="1"/>
</dbReference>
<proteinExistence type="inferred from homology"/>
<evidence type="ECO:0000313" key="7">
    <source>
        <dbReference type="Proteomes" id="UP000324288"/>
    </source>
</evidence>
<dbReference type="Gene3D" id="3.30.300.20">
    <property type="match status" value="1"/>
</dbReference>
<dbReference type="AlphaFoldDB" id="A0A0M3TBF2"/>
<comment type="subunit">
    <text evidence="2">Monomer. Binds 30S ribosomal subunits, but not 50S ribosomal subunits or 70S ribosomes.</text>
</comment>
<reference evidence="4 6" key="1">
    <citation type="journal article" date="2015" name="Genome Announc.">
        <title>Complete Genome Sequences for Two Strains of a Novel Fastidious, Partially Acid-Fast, Gram-Positive Corynebacterineae Bacterium, Derived from Human Clinical Samples.</title>
        <authorList>
            <person name="Nicholson A.C."/>
            <person name="Bell M."/>
            <person name="Humrighouse B.W."/>
            <person name="McQuiston J.R."/>
        </authorList>
    </citation>
    <scope>NUCLEOTIDE SEQUENCE [LARGE SCALE GENOMIC DNA]</scope>
    <source>
        <strain evidence="4 6">X1698</strain>
    </source>
</reference>
<comment type="similarity">
    <text evidence="2">Belongs to the RbfA family.</text>
</comment>
<dbReference type="STRING" id="1528099.AL705_01015"/>
<organism evidence="4 6">
    <name type="scientific">Lawsonella clevelandensis</name>
    <dbReference type="NCBI Taxonomy" id="1528099"/>
    <lineage>
        <taxon>Bacteria</taxon>
        <taxon>Bacillati</taxon>
        <taxon>Actinomycetota</taxon>
        <taxon>Actinomycetes</taxon>
        <taxon>Mycobacteriales</taxon>
        <taxon>Lawsonellaceae</taxon>
        <taxon>Lawsonella</taxon>
    </lineage>
</organism>
<keyword evidence="2" id="KW-0963">Cytoplasm</keyword>
<feature type="region of interest" description="Disordered" evidence="3">
    <location>
        <begin position="120"/>
        <end position="149"/>
    </location>
</feature>
<dbReference type="NCBIfam" id="TIGR00082">
    <property type="entry name" value="rbfA"/>
    <property type="match status" value="1"/>
</dbReference>
<accession>A0A0M3TBF2</accession>
<dbReference type="HAMAP" id="MF_00003">
    <property type="entry name" value="RbfA"/>
    <property type="match status" value="1"/>
</dbReference>
<name>A0A0M3TBF2_9ACTN</name>
<dbReference type="GO" id="GO:0043024">
    <property type="term" value="F:ribosomal small subunit binding"/>
    <property type="evidence" value="ECO:0007669"/>
    <property type="project" value="TreeGrafter"/>
</dbReference>
<dbReference type="GO" id="GO:0030490">
    <property type="term" value="P:maturation of SSU-rRNA"/>
    <property type="evidence" value="ECO:0007669"/>
    <property type="project" value="UniProtKB-UniRule"/>
</dbReference>
<evidence type="ECO:0000313" key="6">
    <source>
        <dbReference type="Proteomes" id="UP000068137"/>
    </source>
</evidence>
<reference evidence="5 7" key="3">
    <citation type="submission" date="2019-04" db="EMBL/GenBank/DDBJ databases">
        <authorList>
            <person name="Seth-Smith MB H."/>
            <person name="Seth-Smith H."/>
        </authorList>
    </citation>
    <scope>NUCLEOTIDE SEQUENCE [LARGE SCALE GENOMIC DNA]</scope>
    <source>
        <strain evidence="5">USB-603019</strain>
    </source>
</reference>
<evidence type="ECO:0000313" key="5">
    <source>
        <dbReference type="EMBL" id="VHN99792.1"/>
    </source>
</evidence>
<dbReference type="EMBL" id="LR584267">
    <property type="protein sequence ID" value="VHN99792.1"/>
    <property type="molecule type" value="Genomic_DNA"/>
</dbReference>
<dbReference type="GO" id="GO:0005829">
    <property type="term" value="C:cytosol"/>
    <property type="evidence" value="ECO:0007669"/>
    <property type="project" value="TreeGrafter"/>
</dbReference>
<dbReference type="InterPro" id="IPR023799">
    <property type="entry name" value="RbfA_dom_sf"/>
</dbReference>
<dbReference type="KEGG" id="cbq:AL705_01015"/>
<protein>
    <recommendedName>
        <fullName evidence="2">Ribosome-binding factor A</fullName>
    </recommendedName>
</protein>
<keyword evidence="7" id="KW-1185">Reference proteome</keyword>
<dbReference type="GeneID" id="84894214"/>
<sequence>MASSPRTRRLAKRIGEIVATAIDREIKDPRLQYVTITDVRLTGDLHDATVYYTVRGETLDATPNVNAAAAALNKAKGQLRTLVGQGTGVRFTPTLRFEADTVPDAALRMEELLAKARAADAATAKAREGASPAGEANPYRDNEDVDSDD</sequence>
<reference evidence="4" key="2">
    <citation type="journal article" date="2016" name="Int. J. Syst. Evol. Microbiol.">
        <title>Lawsonella clevelandensis gen. nov., sp. nov., a new member of the suborder Corynebacterineae isolated from human abscesses.</title>
        <authorList>
            <person name="Bell M.E."/>
            <person name="Bernard K.A."/>
            <person name="Harrington S.M."/>
            <person name="Patel N.B."/>
            <person name="Tucker T.A."/>
            <person name="Metcalfe M.G."/>
            <person name="McQuiston J.R."/>
        </authorList>
    </citation>
    <scope>NUCLEOTIDE SEQUENCE</scope>
    <source>
        <strain evidence="4">X1698</strain>
    </source>
</reference>
<comment type="subcellular location">
    <subcellularLocation>
        <location evidence="2">Cytoplasm</location>
    </subcellularLocation>
</comment>
<dbReference type="OrthoDB" id="307788at2"/>
<dbReference type="Proteomes" id="UP000068137">
    <property type="component" value="Chromosome"/>
</dbReference>
<evidence type="ECO:0000313" key="4">
    <source>
        <dbReference type="EMBL" id="ALE18534.1"/>
    </source>
</evidence>